<evidence type="ECO:0000313" key="7">
    <source>
        <dbReference type="EMBL" id="SAL23060.1"/>
    </source>
</evidence>
<dbReference type="SUPFAM" id="SSF46785">
    <property type="entry name" value="Winged helix' DNA-binding domain"/>
    <property type="match status" value="1"/>
</dbReference>
<comment type="similarity">
    <text evidence="1">Belongs to the LysR transcriptional regulatory family.</text>
</comment>
<dbReference type="AlphaFoldDB" id="A0A658QUE3"/>
<keyword evidence="3" id="KW-0238">DNA-binding</keyword>
<dbReference type="EMBL" id="FCNV02000002">
    <property type="protein sequence ID" value="SAL23060.1"/>
    <property type="molecule type" value="Genomic_DNA"/>
</dbReference>
<evidence type="ECO:0000259" key="6">
    <source>
        <dbReference type="PROSITE" id="PS50931"/>
    </source>
</evidence>
<dbReference type="InterPro" id="IPR036388">
    <property type="entry name" value="WH-like_DNA-bd_sf"/>
</dbReference>
<proteinExistence type="inferred from homology"/>
<dbReference type="Pfam" id="PF00126">
    <property type="entry name" value="HTH_1"/>
    <property type="match status" value="1"/>
</dbReference>
<dbReference type="Gene3D" id="3.40.190.10">
    <property type="entry name" value="Periplasmic binding protein-like II"/>
    <property type="match status" value="2"/>
</dbReference>
<evidence type="ECO:0000256" key="1">
    <source>
        <dbReference type="ARBA" id="ARBA00009437"/>
    </source>
</evidence>
<feature type="domain" description="HTH lysR-type" evidence="6">
    <location>
        <begin position="6"/>
        <end position="63"/>
    </location>
</feature>
<dbReference type="InterPro" id="IPR050389">
    <property type="entry name" value="LysR-type_TF"/>
</dbReference>
<dbReference type="InterPro" id="IPR000847">
    <property type="entry name" value="LysR_HTH_N"/>
</dbReference>
<evidence type="ECO:0000256" key="5">
    <source>
        <dbReference type="SAM" id="MobiDB-lite"/>
    </source>
</evidence>
<dbReference type="OrthoDB" id="5495633at2"/>
<dbReference type="InterPro" id="IPR036390">
    <property type="entry name" value="WH_DNA-bd_sf"/>
</dbReference>
<dbReference type="GO" id="GO:0003700">
    <property type="term" value="F:DNA-binding transcription factor activity"/>
    <property type="evidence" value="ECO:0007669"/>
    <property type="project" value="InterPro"/>
</dbReference>
<dbReference type="InterPro" id="IPR005119">
    <property type="entry name" value="LysR_subst-bd"/>
</dbReference>
<evidence type="ECO:0000256" key="2">
    <source>
        <dbReference type="ARBA" id="ARBA00023015"/>
    </source>
</evidence>
<dbReference type="Gene3D" id="1.10.10.10">
    <property type="entry name" value="Winged helix-like DNA-binding domain superfamily/Winged helix DNA-binding domain"/>
    <property type="match status" value="1"/>
</dbReference>
<evidence type="ECO:0000256" key="3">
    <source>
        <dbReference type="ARBA" id="ARBA00023125"/>
    </source>
</evidence>
<accession>A0A658QUE3</accession>
<protein>
    <submittedName>
        <fullName evidence="7">LysR family transcriptional regulator</fullName>
    </submittedName>
</protein>
<sequence>MSFRTLDLNLLKVFEALMTEGAVTRAATKLSLTQPAVSNALSRLREAFGDPLFVRHGAGVTPTQRAMALWGPIGESLSRIRGALDEQTFLPALAEVNFSLSMSDYVAGIVMPRLITRFSKTAPGVHFQTVPNILLDAPALLEGNRVDYLIGVYVNETLPPSHIRSLSLWPVEYGCVMRRDHPLAATGKLTTRRFLNARHVDVSLAGQTQPSFDSFLASRGLKRNLVATVNHYTVACDMIRASDLIGVLPSDLCKRIAPKGELVSVRAPLEAPDRVISLFWHQRNETSPAHMWLREQLVETFASPGLVASGNDGARTKAKRVGRMSSRSVNAS</sequence>
<dbReference type="Pfam" id="PF03466">
    <property type="entry name" value="LysR_substrate"/>
    <property type="match status" value="1"/>
</dbReference>
<dbReference type="PANTHER" id="PTHR30118">
    <property type="entry name" value="HTH-TYPE TRANSCRIPTIONAL REGULATOR LEUO-RELATED"/>
    <property type="match status" value="1"/>
</dbReference>
<evidence type="ECO:0000256" key="4">
    <source>
        <dbReference type="ARBA" id="ARBA00023163"/>
    </source>
</evidence>
<reference evidence="7 8" key="1">
    <citation type="submission" date="2016-01" db="EMBL/GenBank/DDBJ databases">
        <authorList>
            <person name="Peeters C."/>
        </authorList>
    </citation>
    <scope>NUCLEOTIDE SEQUENCE [LARGE SCALE GENOMIC DNA]</scope>
    <source>
        <strain evidence="7">LMG 29315</strain>
    </source>
</reference>
<dbReference type="CDD" id="cd08417">
    <property type="entry name" value="PBP2_Nitroaromatics_like"/>
    <property type="match status" value="1"/>
</dbReference>
<evidence type="ECO:0000313" key="8">
    <source>
        <dbReference type="Proteomes" id="UP000198263"/>
    </source>
</evidence>
<dbReference type="PROSITE" id="PS50931">
    <property type="entry name" value="HTH_LYSR"/>
    <property type="match status" value="1"/>
</dbReference>
<dbReference type="PRINTS" id="PR00039">
    <property type="entry name" value="HTHLYSR"/>
</dbReference>
<keyword evidence="2" id="KW-0805">Transcription regulation</keyword>
<keyword evidence="8" id="KW-1185">Reference proteome</keyword>
<dbReference type="PANTHER" id="PTHR30118:SF6">
    <property type="entry name" value="HTH-TYPE TRANSCRIPTIONAL REGULATOR LEUO"/>
    <property type="match status" value="1"/>
</dbReference>
<dbReference type="InterPro" id="IPR037402">
    <property type="entry name" value="YidZ_PBP2"/>
</dbReference>
<feature type="region of interest" description="Disordered" evidence="5">
    <location>
        <begin position="309"/>
        <end position="332"/>
    </location>
</feature>
<gene>
    <name evidence="7" type="ORF">AWB72_01661</name>
</gene>
<comment type="caution">
    <text evidence="7">The sequence shown here is derived from an EMBL/GenBank/DDBJ whole genome shotgun (WGS) entry which is preliminary data.</text>
</comment>
<dbReference type="GO" id="GO:0003677">
    <property type="term" value="F:DNA binding"/>
    <property type="evidence" value="ECO:0007669"/>
    <property type="project" value="UniProtKB-KW"/>
</dbReference>
<dbReference type="Proteomes" id="UP000198263">
    <property type="component" value="Unassembled WGS sequence"/>
</dbReference>
<keyword evidence="4" id="KW-0804">Transcription</keyword>
<organism evidence="7 8">
    <name type="scientific">Caballeronia concitans</name>
    <dbReference type="NCBI Taxonomy" id="1777133"/>
    <lineage>
        <taxon>Bacteria</taxon>
        <taxon>Pseudomonadati</taxon>
        <taxon>Pseudomonadota</taxon>
        <taxon>Betaproteobacteria</taxon>
        <taxon>Burkholderiales</taxon>
        <taxon>Burkholderiaceae</taxon>
        <taxon>Caballeronia</taxon>
    </lineage>
</organism>
<dbReference type="RefSeq" id="WP_084592891.1">
    <property type="nucleotide sequence ID" value="NZ_FCNV02000002.1"/>
</dbReference>
<dbReference type="SUPFAM" id="SSF53850">
    <property type="entry name" value="Periplasmic binding protein-like II"/>
    <property type="match status" value="1"/>
</dbReference>
<name>A0A658QUE3_9BURK</name>